<comment type="caution">
    <text evidence="3">The sequence shown here is derived from an EMBL/GenBank/DDBJ whole genome shotgun (WGS) entry which is preliminary data.</text>
</comment>
<dbReference type="InterPro" id="IPR032557">
    <property type="entry name" value="DUF4935"/>
</dbReference>
<feature type="coiled-coil region" evidence="1">
    <location>
        <begin position="46"/>
        <end position="73"/>
    </location>
</feature>
<feature type="domain" description="DUF4935" evidence="2">
    <location>
        <begin position="3"/>
        <end position="163"/>
    </location>
</feature>
<evidence type="ECO:0000313" key="3">
    <source>
        <dbReference type="EMBL" id="GAA5192330.1"/>
    </source>
</evidence>
<sequence>MHVILDSTALISDFHFATAANRGLLEAGKAKVIRLGVPELVLREVVHKWRQRVADLMEKAESLEAEAKRIGLASLAVALPSIDDTVAAFEKSLREKLEKASAAVYAIPTVSHETLVNKAIQRRSPFAEKGTGYRDALIWESVKEILRTSDEAVTFVTANKSDFGSSDLGIPQGLLDELTNDGIGNDRLTILATPADAAAATLEHAQSLLDQFEQKLVSDNAFRDQLVQELVEQADLALSHVERFRYSSDHKARFISADMMYEIGYFQPTRSWLISQGRIGIEFEAEADVDVEYDVDGGFPHHFDPQQDHWEDASLERYGSTTVTASLSGQLEFDASSDGVSAPSMSIWALSDPAPR</sequence>
<proteinExistence type="predicted"/>
<name>A0ABP9S9P9_9MICC</name>
<organism evidence="3 4">
    <name type="scientific">Arthrobacter gyeryongensis</name>
    <dbReference type="NCBI Taxonomy" id="1650592"/>
    <lineage>
        <taxon>Bacteria</taxon>
        <taxon>Bacillati</taxon>
        <taxon>Actinomycetota</taxon>
        <taxon>Actinomycetes</taxon>
        <taxon>Micrococcales</taxon>
        <taxon>Micrococcaceae</taxon>
        <taxon>Arthrobacter</taxon>
    </lineage>
</organism>
<accession>A0ABP9S9P9</accession>
<evidence type="ECO:0000259" key="2">
    <source>
        <dbReference type="Pfam" id="PF16289"/>
    </source>
</evidence>
<gene>
    <name evidence="3" type="ORF">GCM10023346_14050</name>
</gene>
<reference evidence="4" key="1">
    <citation type="journal article" date="2019" name="Int. J. Syst. Evol. Microbiol.">
        <title>The Global Catalogue of Microorganisms (GCM) 10K type strain sequencing project: providing services to taxonomists for standard genome sequencing and annotation.</title>
        <authorList>
            <consortium name="The Broad Institute Genomics Platform"/>
            <consortium name="The Broad Institute Genome Sequencing Center for Infectious Disease"/>
            <person name="Wu L."/>
            <person name="Ma J."/>
        </authorList>
    </citation>
    <scope>NUCLEOTIDE SEQUENCE [LARGE SCALE GENOMIC DNA]</scope>
    <source>
        <strain evidence="4">JCM 18514</strain>
    </source>
</reference>
<dbReference type="EMBL" id="BAABKK010000010">
    <property type="protein sequence ID" value="GAA5192330.1"/>
    <property type="molecule type" value="Genomic_DNA"/>
</dbReference>
<keyword evidence="4" id="KW-1185">Reference proteome</keyword>
<dbReference type="Pfam" id="PF16289">
    <property type="entry name" value="PIN_12"/>
    <property type="match status" value="1"/>
</dbReference>
<dbReference type="Proteomes" id="UP001500200">
    <property type="component" value="Unassembled WGS sequence"/>
</dbReference>
<keyword evidence="1" id="KW-0175">Coiled coil</keyword>
<evidence type="ECO:0000313" key="4">
    <source>
        <dbReference type="Proteomes" id="UP001500200"/>
    </source>
</evidence>
<protein>
    <recommendedName>
        <fullName evidence="2">DUF4935 domain-containing protein</fullName>
    </recommendedName>
</protein>
<evidence type="ECO:0000256" key="1">
    <source>
        <dbReference type="SAM" id="Coils"/>
    </source>
</evidence>